<dbReference type="Gene3D" id="3.30.420.40">
    <property type="match status" value="2"/>
</dbReference>
<evidence type="ECO:0000313" key="6">
    <source>
        <dbReference type="EMBL" id="MBR0796436.1"/>
    </source>
</evidence>
<evidence type="ECO:0000259" key="4">
    <source>
        <dbReference type="Pfam" id="PF00370"/>
    </source>
</evidence>
<dbReference type="Pfam" id="PF02782">
    <property type="entry name" value="FGGY_C"/>
    <property type="match status" value="1"/>
</dbReference>
<dbReference type="Pfam" id="PF00370">
    <property type="entry name" value="FGGY_N"/>
    <property type="match status" value="1"/>
</dbReference>
<dbReference type="RefSeq" id="WP_212492840.1">
    <property type="nucleotide sequence ID" value="NZ_JAFCJH010000011.1"/>
</dbReference>
<dbReference type="PIRSF" id="PIRSF000538">
    <property type="entry name" value="GlpK"/>
    <property type="match status" value="1"/>
</dbReference>
<dbReference type="InterPro" id="IPR000577">
    <property type="entry name" value="Carb_kinase_FGGY"/>
</dbReference>
<dbReference type="EMBL" id="JAFCJH010000011">
    <property type="protein sequence ID" value="MBR0796436.1"/>
    <property type="molecule type" value="Genomic_DNA"/>
</dbReference>
<accession>A0ABS5FI48</accession>
<evidence type="ECO:0000256" key="1">
    <source>
        <dbReference type="ARBA" id="ARBA00009156"/>
    </source>
</evidence>
<dbReference type="SUPFAM" id="SSF53067">
    <property type="entry name" value="Actin-like ATPase domain"/>
    <property type="match status" value="2"/>
</dbReference>
<feature type="domain" description="Carbohydrate kinase FGGY N-terminal" evidence="4">
    <location>
        <begin position="6"/>
        <end position="246"/>
    </location>
</feature>
<sequence length="509" mass="53732">MIKDLVIGIDSSTSATKAIAWDRSGHVVAEGRKAIGLANPQPGYFEQNPDEWWDSTAAALRSITDQVGAARIAAVAISNQRETFSAFTEDGTAIRPGMTWLDERARPQVVRFGKSFGAERVHAISGKPLDVLPCLYRIIWMAEQEPEIFARTARFAEVHGYLTHRLTGQWRTSTASADPTGLLDMARNVWSAEILDAAGIAAEKLPSLVRPGVQMGEVTSKAAAFTGLSAGTPVIAGGGDGQCASTGAGVTSPGSAYINLGTAVVSGSYGLSYAYDRAFRTEKAVCDDGYIYEQCVRTGTFLVDWMAREMFGIDAAAQRNVFKALEAEAANCPIGAGGVVVLPYWLGCMTPYWDPYARGVIAGLSGSTRRGAIYRALLEGIALEVAAQAEKIAAATGGDIGQFSAIGGGSDSDLWLQILADTSGRPVARSTAREASSLGAAIAAAKGAGWYGTIAEATAAMTKPPARTFQPASANVARYAELRAIHADLWPRLFDWNARLAAFAESASS</sequence>
<dbReference type="InterPro" id="IPR018485">
    <property type="entry name" value="FGGY_C"/>
</dbReference>
<reference evidence="7" key="1">
    <citation type="journal article" date="2021" name="ISME J.">
        <title>Evolutionary origin and ecological implication of a unique nif island in free-living Bradyrhizobium lineages.</title>
        <authorList>
            <person name="Tao J."/>
        </authorList>
    </citation>
    <scope>NUCLEOTIDE SEQUENCE [LARGE SCALE GENOMIC DNA]</scope>
    <source>
        <strain evidence="7">SZCCT0434</strain>
    </source>
</reference>
<evidence type="ECO:0000313" key="7">
    <source>
        <dbReference type="Proteomes" id="UP001315278"/>
    </source>
</evidence>
<comment type="caution">
    <text evidence="6">The sequence shown here is derived from an EMBL/GenBank/DDBJ whole genome shotgun (WGS) entry which is preliminary data.</text>
</comment>
<gene>
    <name evidence="6" type="ORF">JQ615_13660</name>
</gene>
<dbReference type="InterPro" id="IPR050406">
    <property type="entry name" value="FGGY_Carb_Kinase"/>
</dbReference>
<keyword evidence="2" id="KW-0808">Transferase</keyword>
<organism evidence="6 7">
    <name type="scientific">Bradyrhizobium jicamae</name>
    <dbReference type="NCBI Taxonomy" id="280332"/>
    <lineage>
        <taxon>Bacteria</taxon>
        <taxon>Pseudomonadati</taxon>
        <taxon>Pseudomonadota</taxon>
        <taxon>Alphaproteobacteria</taxon>
        <taxon>Hyphomicrobiales</taxon>
        <taxon>Nitrobacteraceae</taxon>
        <taxon>Bradyrhizobium</taxon>
    </lineage>
</organism>
<dbReference type="PANTHER" id="PTHR43095">
    <property type="entry name" value="SUGAR KINASE"/>
    <property type="match status" value="1"/>
</dbReference>
<dbReference type="PANTHER" id="PTHR43095:SF5">
    <property type="entry name" value="XYLULOSE KINASE"/>
    <property type="match status" value="1"/>
</dbReference>
<protein>
    <submittedName>
        <fullName evidence="6">FGGY-family carbohydrate kinase</fullName>
    </submittedName>
</protein>
<evidence type="ECO:0000259" key="5">
    <source>
        <dbReference type="Pfam" id="PF02782"/>
    </source>
</evidence>
<dbReference type="InterPro" id="IPR018484">
    <property type="entry name" value="FGGY_N"/>
</dbReference>
<comment type="similarity">
    <text evidence="1">Belongs to the FGGY kinase family.</text>
</comment>
<name>A0ABS5FI48_9BRAD</name>
<dbReference type="GO" id="GO:0016301">
    <property type="term" value="F:kinase activity"/>
    <property type="evidence" value="ECO:0007669"/>
    <property type="project" value="UniProtKB-KW"/>
</dbReference>
<evidence type="ECO:0000256" key="3">
    <source>
        <dbReference type="ARBA" id="ARBA00022777"/>
    </source>
</evidence>
<dbReference type="CDD" id="cd07779">
    <property type="entry name" value="ASKHA_NBD_FGGY_YgcE-like"/>
    <property type="match status" value="1"/>
</dbReference>
<keyword evidence="7" id="KW-1185">Reference proteome</keyword>
<keyword evidence="3 6" id="KW-0418">Kinase</keyword>
<dbReference type="InterPro" id="IPR043129">
    <property type="entry name" value="ATPase_NBD"/>
</dbReference>
<proteinExistence type="inferred from homology"/>
<feature type="domain" description="Carbohydrate kinase FGGY C-terminal" evidence="5">
    <location>
        <begin position="287"/>
        <end position="446"/>
    </location>
</feature>
<evidence type="ECO:0000256" key="2">
    <source>
        <dbReference type="ARBA" id="ARBA00022679"/>
    </source>
</evidence>
<dbReference type="Proteomes" id="UP001315278">
    <property type="component" value="Unassembled WGS sequence"/>
</dbReference>